<protein>
    <submittedName>
        <fullName evidence="2">Uncharacterized protein</fullName>
    </submittedName>
</protein>
<evidence type="ECO:0000313" key="2">
    <source>
        <dbReference type="EMBL" id="CAK0811577.1"/>
    </source>
</evidence>
<proteinExistence type="predicted"/>
<sequence length="93" mass="10417">DAQREAGDRDGPGRGDAERDRLLAGLRKRPRLLQAHDERLERVLPRARGRQQGHAEPAPRRPHREGLRRVGHPRAGLRLHVASCAAAHTRHSA</sequence>
<accession>A0ABN9R1U8</accession>
<dbReference type="Proteomes" id="UP001189429">
    <property type="component" value="Unassembled WGS sequence"/>
</dbReference>
<keyword evidence="3" id="KW-1185">Reference proteome</keyword>
<gene>
    <name evidence="2" type="ORF">PCOR1329_LOCUS16123</name>
</gene>
<feature type="region of interest" description="Disordered" evidence="1">
    <location>
        <begin position="25"/>
        <end position="75"/>
    </location>
</feature>
<dbReference type="EMBL" id="CAUYUJ010004923">
    <property type="protein sequence ID" value="CAK0811577.1"/>
    <property type="molecule type" value="Genomic_DNA"/>
</dbReference>
<organism evidence="2 3">
    <name type="scientific">Prorocentrum cordatum</name>
    <dbReference type="NCBI Taxonomy" id="2364126"/>
    <lineage>
        <taxon>Eukaryota</taxon>
        <taxon>Sar</taxon>
        <taxon>Alveolata</taxon>
        <taxon>Dinophyceae</taxon>
        <taxon>Prorocentrales</taxon>
        <taxon>Prorocentraceae</taxon>
        <taxon>Prorocentrum</taxon>
    </lineage>
</organism>
<feature type="non-terminal residue" evidence="2">
    <location>
        <position position="1"/>
    </location>
</feature>
<evidence type="ECO:0000313" key="3">
    <source>
        <dbReference type="Proteomes" id="UP001189429"/>
    </source>
</evidence>
<comment type="caution">
    <text evidence="2">The sequence shown here is derived from an EMBL/GenBank/DDBJ whole genome shotgun (WGS) entry which is preliminary data.</text>
</comment>
<name>A0ABN9R1U8_9DINO</name>
<evidence type="ECO:0000256" key="1">
    <source>
        <dbReference type="SAM" id="MobiDB-lite"/>
    </source>
</evidence>
<reference evidence="2" key="1">
    <citation type="submission" date="2023-10" db="EMBL/GenBank/DDBJ databases">
        <authorList>
            <person name="Chen Y."/>
            <person name="Shah S."/>
            <person name="Dougan E. K."/>
            <person name="Thang M."/>
            <person name="Chan C."/>
        </authorList>
    </citation>
    <scope>NUCLEOTIDE SEQUENCE [LARGE SCALE GENOMIC DNA]</scope>
</reference>
<feature type="region of interest" description="Disordered" evidence="1">
    <location>
        <begin position="1"/>
        <end position="20"/>
    </location>
</feature>
<feature type="compositionally biased region" description="Basic and acidic residues" evidence="1">
    <location>
        <begin position="34"/>
        <end position="44"/>
    </location>
</feature>